<dbReference type="RefSeq" id="WP_135552298.1">
    <property type="nucleotide sequence ID" value="NZ_SPQQ01000018.1"/>
</dbReference>
<gene>
    <name evidence="1" type="ORF">E4K67_26540</name>
</gene>
<reference evidence="1 2" key="1">
    <citation type="submission" date="2019-03" db="EMBL/GenBank/DDBJ databases">
        <title>Draft Genome Sequence of Desulfosporosinus fructosivorans Strain 63.6F, Isolated from Marine Sediment in the Baltic Sea.</title>
        <authorList>
            <person name="Hausmann B."/>
            <person name="Vandieken V."/>
            <person name="Pjevac P."/>
            <person name="Schreck K."/>
            <person name="Herbold C.W."/>
            <person name="Loy A."/>
        </authorList>
    </citation>
    <scope>NUCLEOTIDE SEQUENCE [LARGE SCALE GENOMIC DNA]</scope>
    <source>
        <strain evidence="1 2">63.6F</strain>
    </source>
</reference>
<keyword evidence="2" id="KW-1185">Reference proteome</keyword>
<accession>A0A4Z0QXZ5</accession>
<dbReference type="Proteomes" id="UP000298460">
    <property type="component" value="Unassembled WGS sequence"/>
</dbReference>
<dbReference type="AlphaFoldDB" id="A0A4Z0QXZ5"/>
<evidence type="ECO:0000313" key="1">
    <source>
        <dbReference type="EMBL" id="TGE35169.1"/>
    </source>
</evidence>
<protein>
    <submittedName>
        <fullName evidence="1">Uncharacterized protein</fullName>
    </submittedName>
</protein>
<evidence type="ECO:0000313" key="2">
    <source>
        <dbReference type="Proteomes" id="UP000298460"/>
    </source>
</evidence>
<dbReference type="EMBL" id="SPQQ01000018">
    <property type="protein sequence ID" value="TGE35169.1"/>
    <property type="molecule type" value="Genomic_DNA"/>
</dbReference>
<comment type="caution">
    <text evidence="1">The sequence shown here is derived from an EMBL/GenBank/DDBJ whole genome shotgun (WGS) entry which is preliminary data.</text>
</comment>
<sequence length="72" mass="8043">MPHGRRETSLFPVLLKNRIKVEFGYDERKGVEACDRGPSGLGDYARMGTVLRLAFSHLRDSSSMTTREKTGG</sequence>
<proteinExistence type="predicted"/>
<organism evidence="1 2">
    <name type="scientific">Desulfosporosinus fructosivorans</name>
    <dbReference type="NCBI Taxonomy" id="2018669"/>
    <lineage>
        <taxon>Bacteria</taxon>
        <taxon>Bacillati</taxon>
        <taxon>Bacillota</taxon>
        <taxon>Clostridia</taxon>
        <taxon>Eubacteriales</taxon>
        <taxon>Desulfitobacteriaceae</taxon>
        <taxon>Desulfosporosinus</taxon>
    </lineage>
</organism>
<name>A0A4Z0QXZ5_9FIRM</name>